<dbReference type="EMBL" id="APOH01000018">
    <property type="protein sequence ID" value="ENU18836.1"/>
    <property type="molecule type" value="Genomic_DNA"/>
</dbReference>
<dbReference type="eggNOG" id="COG3210">
    <property type="taxonomic scope" value="Bacteria"/>
</dbReference>
<evidence type="ECO:0000313" key="3">
    <source>
        <dbReference type="EMBL" id="ENU18836.1"/>
    </source>
</evidence>
<name>N8NWR4_9GAMM</name>
<protein>
    <recommendedName>
        <fullName evidence="2">YDG domain-containing protein</fullName>
    </recommendedName>
</protein>
<evidence type="ECO:0000313" key="4">
    <source>
        <dbReference type="Proteomes" id="UP000013086"/>
    </source>
</evidence>
<proteinExistence type="predicted"/>
<dbReference type="RefSeq" id="WP_004649312.1">
    <property type="nucleotide sequence ID" value="NZ_KB849165.1"/>
</dbReference>
<dbReference type="HOGENOM" id="CLU_1417826_0_0_6"/>
<accession>N8NWR4</accession>
<feature type="domain" description="YDG" evidence="2">
    <location>
        <begin position="2"/>
        <end position="37"/>
    </location>
</feature>
<feature type="non-terminal residue" evidence="3">
    <location>
        <position position="1"/>
    </location>
</feature>
<dbReference type="Proteomes" id="UP000013086">
    <property type="component" value="Unassembled WGS sequence"/>
</dbReference>
<feature type="compositionally biased region" description="Polar residues" evidence="1">
    <location>
        <begin position="1"/>
        <end position="11"/>
    </location>
</feature>
<evidence type="ECO:0000256" key="1">
    <source>
        <dbReference type="SAM" id="MobiDB-lite"/>
    </source>
</evidence>
<comment type="caution">
    <text evidence="3">The sequence shown here is derived from an EMBL/GenBank/DDBJ whole genome shotgun (WGS) entry which is preliminary data.</text>
</comment>
<dbReference type="AlphaFoldDB" id="N8NWR4"/>
<reference evidence="3 4" key="1">
    <citation type="submission" date="2013-02" db="EMBL/GenBank/DDBJ databases">
        <title>The Genome Sequence of Acinetobacter sp. ANC 3994.</title>
        <authorList>
            <consortium name="The Broad Institute Genome Sequencing Platform"/>
            <consortium name="The Broad Institute Genome Sequencing Center for Infectious Disease"/>
            <person name="Cerqueira G."/>
            <person name="Feldgarden M."/>
            <person name="Courvalin P."/>
            <person name="Perichon B."/>
            <person name="Grillot-Courvalin C."/>
            <person name="Clermont D."/>
            <person name="Rocha E."/>
            <person name="Yoon E.-J."/>
            <person name="Nemec A."/>
            <person name="Walker B."/>
            <person name="Young S.K."/>
            <person name="Zeng Q."/>
            <person name="Gargeya S."/>
            <person name="Fitzgerald M."/>
            <person name="Haas B."/>
            <person name="Abouelleil A."/>
            <person name="Alvarado L."/>
            <person name="Arachchi H.M."/>
            <person name="Berlin A.M."/>
            <person name="Chapman S.B."/>
            <person name="Dewar J."/>
            <person name="Goldberg J."/>
            <person name="Griggs A."/>
            <person name="Gujja S."/>
            <person name="Hansen M."/>
            <person name="Howarth C."/>
            <person name="Imamovic A."/>
            <person name="Larimer J."/>
            <person name="McCowan C."/>
            <person name="Murphy C."/>
            <person name="Neiman D."/>
            <person name="Pearson M."/>
            <person name="Priest M."/>
            <person name="Roberts A."/>
            <person name="Saif S."/>
            <person name="Shea T."/>
            <person name="Sisk P."/>
            <person name="Sykes S."/>
            <person name="Wortman J."/>
            <person name="Nusbaum C."/>
            <person name="Birren B."/>
        </authorList>
    </citation>
    <scope>NUCLEOTIDE SEQUENCE [LARGE SCALE GENOMIC DNA]</scope>
    <source>
        <strain evidence="3 4">ANC 3994</strain>
    </source>
</reference>
<sequence>NAQGQFTNKNAGQGKDVNVSGSLTGTDAGNYQVSTNSSAKANIAKAKAQVIGNNLTTTFNGQQQHVDGFTVKGLVNGETTSVLTGVTATGASATAEGTYSNIVSGEDQNYELMFTAGMLKIQAPLLIPPVTPEPPNQPNDSLWQGLLDDNYQRAIHFAPKQDKPKRSDDINIEIIGDGINMDGIHTFAGNF</sequence>
<dbReference type="PATRIC" id="fig|1217715.3.peg.2676"/>
<dbReference type="Pfam" id="PF18657">
    <property type="entry name" value="YDG"/>
    <property type="match status" value="1"/>
</dbReference>
<dbReference type="InterPro" id="IPR041248">
    <property type="entry name" value="YDG"/>
</dbReference>
<organism evidence="3 4">
    <name type="scientific">Acinetobacter bohemicus ANC 3994</name>
    <dbReference type="NCBI Taxonomy" id="1217715"/>
    <lineage>
        <taxon>Bacteria</taxon>
        <taxon>Pseudomonadati</taxon>
        <taxon>Pseudomonadota</taxon>
        <taxon>Gammaproteobacteria</taxon>
        <taxon>Moraxellales</taxon>
        <taxon>Moraxellaceae</taxon>
        <taxon>Acinetobacter</taxon>
    </lineage>
</organism>
<evidence type="ECO:0000259" key="2">
    <source>
        <dbReference type="Pfam" id="PF18657"/>
    </source>
</evidence>
<gene>
    <name evidence="3" type="ORF">F994_02737</name>
</gene>
<feature type="region of interest" description="Disordered" evidence="1">
    <location>
        <begin position="1"/>
        <end position="21"/>
    </location>
</feature>